<keyword evidence="2" id="KW-1185">Reference proteome</keyword>
<dbReference type="Pfam" id="PF16245">
    <property type="entry name" value="DUF4902"/>
    <property type="match status" value="1"/>
</dbReference>
<sequence>MSATQPMHDGFLRLPLDAILSTRLIHIVSALDDEDRADPPACGRPTSITGYTEWASVSQPYVSLGWDWRIEASGGEVSCVRVGLPRSNVMLVDAAARDYGWDKNLQILATVVDAMAWTEPTCRAVSERYG</sequence>
<dbReference type="RefSeq" id="WP_073103179.1">
    <property type="nucleotide sequence ID" value="NZ_FQXE01000005.1"/>
</dbReference>
<evidence type="ECO:0000313" key="2">
    <source>
        <dbReference type="Proteomes" id="UP000184226"/>
    </source>
</evidence>
<gene>
    <name evidence="1" type="ORF">SAMN04488135_10562</name>
</gene>
<accession>A0A1M5W2V8</accession>
<dbReference type="EMBL" id="FQXE01000005">
    <property type="protein sequence ID" value="SHH81801.1"/>
    <property type="molecule type" value="Genomic_DNA"/>
</dbReference>
<name>A0A1M5W2V8_9BURK</name>
<dbReference type="Gene3D" id="3.10.450.610">
    <property type="match status" value="1"/>
</dbReference>
<organism evidence="1 2">
    <name type="scientific">Pollutimonas bauzanensis</name>
    <dbReference type="NCBI Taxonomy" id="658167"/>
    <lineage>
        <taxon>Bacteria</taxon>
        <taxon>Pseudomonadati</taxon>
        <taxon>Pseudomonadota</taxon>
        <taxon>Betaproteobacteria</taxon>
        <taxon>Burkholderiales</taxon>
        <taxon>Alcaligenaceae</taxon>
        <taxon>Pollutimonas</taxon>
    </lineage>
</organism>
<dbReference type="AlphaFoldDB" id="A0A1M5W2V8"/>
<evidence type="ECO:0000313" key="1">
    <source>
        <dbReference type="EMBL" id="SHH81801.1"/>
    </source>
</evidence>
<reference evidence="1 2" key="1">
    <citation type="submission" date="2016-11" db="EMBL/GenBank/DDBJ databases">
        <authorList>
            <person name="Jaros S."/>
            <person name="Januszkiewicz K."/>
            <person name="Wedrychowicz H."/>
        </authorList>
    </citation>
    <scope>NUCLEOTIDE SEQUENCE [LARGE SCALE GENOMIC DNA]</scope>
    <source>
        <strain evidence="1 2">CGMCC 1.10190</strain>
    </source>
</reference>
<protein>
    <recommendedName>
        <fullName evidence="3">DUF4902 domain-containing protein</fullName>
    </recommendedName>
</protein>
<dbReference type="OrthoDB" id="5573798at2"/>
<dbReference type="Proteomes" id="UP000184226">
    <property type="component" value="Unassembled WGS sequence"/>
</dbReference>
<dbReference type="STRING" id="658167.SAMN04488135_10562"/>
<evidence type="ECO:0008006" key="3">
    <source>
        <dbReference type="Google" id="ProtNLM"/>
    </source>
</evidence>
<dbReference type="InterPro" id="IPR032598">
    <property type="entry name" value="RsaM-like"/>
</dbReference>
<proteinExistence type="predicted"/>